<proteinExistence type="predicted"/>
<protein>
    <recommendedName>
        <fullName evidence="2">Uroporphyrinogen decarboxylase (URO-D) domain-containing protein</fullName>
    </recommendedName>
</protein>
<dbReference type="Gene3D" id="3.20.20.210">
    <property type="match status" value="1"/>
</dbReference>
<name>X0UKV5_9ZZZZ</name>
<dbReference type="EMBL" id="BARS01019280">
    <property type="protein sequence ID" value="GAF89115.1"/>
    <property type="molecule type" value="Genomic_DNA"/>
</dbReference>
<feature type="non-terminal residue" evidence="1">
    <location>
        <position position="1"/>
    </location>
</feature>
<gene>
    <name evidence="1" type="ORF">S01H1_31266</name>
</gene>
<organism evidence="1">
    <name type="scientific">marine sediment metagenome</name>
    <dbReference type="NCBI Taxonomy" id="412755"/>
    <lineage>
        <taxon>unclassified sequences</taxon>
        <taxon>metagenomes</taxon>
        <taxon>ecological metagenomes</taxon>
    </lineage>
</organism>
<comment type="caution">
    <text evidence="1">The sequence shown here is derived from an EMBL/GenBank/DDBJ whole genome shotgun (WGS) entry which is preliminary data.</text>
</comment>
<dbReference type="InterPro" id="IPR038071">
    <property type="entry name" value="UROD/MetE-like_sf"/>
</dbReference>
<evidence type="ECO:0008006" key="2">
    <source>
        <dbReference type="Google" id="ProtNLM"/>
    </source>
</evidence>
<sequence length="45" mass="4731">LLDGTAASGGYFIGSSGMTGPDIPPENAIAWIEEAKEYGRRFATI</sequence>
<dbReference type="AlphaFoldDB" id="X0UKV5"/>
<evidence type="ECO:0000313" key="1">
    <source>
        <dbReference type="EMBL" id="GAF89115.1"/>
    </source>
</evidence>
<accession>X0UKV5</accession>
<reference evidence="1" key="1">
    <citation type="journal article" date="2014" name="Front. Microbiol.">
        <title>High frequency of phylogenetically diverse reductive dehalogenase-homologous genes in deep subseafloor sedimentary metagenomes.</title>
        <authorList>
            <person name="Kawai M."/>
            <person name="Futagami T."/>
            <person name="Toyoda A."/>
            <person name="Takaki Y."/>
            <person name="Nishi S."/>
            <person name="Hori S."/>
            <person name="Arai W."/>
            <person name="Tsubouchi T."/>
            <person name="Morono Y."/>
            <person name="Uchiyama I."/>
            <person name="Ito T."/>
            <person name="Fujiyama A."/>
            <person name="Inagaki F."/>
            <person name="Takami H."/>
        </authorList>
    </citation>
    <scope>NUCLEOTIDE SEQUENCE</scope>
    <source>
        <strain evidence="1">Expedition CK06-06</strain>
    </source>
</reference>